<feature type="compositionally biased region" description="Low complexity" evidence="1">
    <location>
        <begin position="192"/>
        <end position="203"/>
    </location>
</feature>
<dbReference type="OrthoDB" id="5384020at2759"/>
<comment type="caution">
    <text evidence="2">The sequence shown here is derived from an EMBL/GenBank/DDBJ whole genome shotgun (WGS) entry which is preliminary data.</text>
</comment>
<feature type="compositionally biased region" description="Polar residues" evidence="1">
    <location>
        <begin position="36"/>
        <end position="45"/>
    </location>
</feature>
<feature type="compositionally biased region" description="Pro residues" evidence="1">
    <location>
        <begin position="1"/>
        <end position="11"/>
    </location>
</feature>
<feature type="compositionally biased region" description="Basic and acidic residues" evidence="1">
    <location>
        <begin position="231"/>
        <end position="244"/>
    </location>
</feature>
<evidence type="ECO:0000313" key="3">
    <source>
        <dbReference type="Proteomes" id="UP000664521"/>
    </source>
</evidence>
<evidence type="ECO:0000256" key="1">
    <source>
        <dbReference type="SAM" id="MobiDB-lite"/>
    </source>
</evidence>
<proteinExistence type="predicted"/>
<sequence>MSEENSPPPTPASSSSRRASFSQGQKFSDLFGRSPTGMNPGTSTYPGPITTAAANAQAQRRRSSITALGLAGSPTQSVLAHRRDRTESWSSGGTNSIDENAIEEGDAAPSTSPSSPFGRRLSFGARAYQEARLKSGGDNGNSTSSSTAHARVPSSSQRSPSDYAKRLSNQSNQRSGEGLKWSEQLRSRAERSSSITSPTTAAPGFLSRESPKSVPNAAAQPAAQQQPVQYERPKPDAFQERILKGDFYMD</sequence>
<protein>
    <submittedName>
        <fullName evidence="2">Uncharacterized protein</fullName>
    </submittedName>
</protein>
<reference evidence="2" key="1">
    <citation type="submission" date="2021-03" db="EMBL/GenBank/DDBJ databases">
        <authorList>
            <person name="Tagirdzhanova G."/>
        </authorList>
    </citation>
    <scope>NUCLEOTIDE SEQUENCE</scope>
</reference>
<feature type="compositionally biased region" description="Low complexity" evidence="1">
    <location>
        <begin position="12"/>
        <end position="22"/>
    </location>
</feature>
<feature type="compositionally biased region" description="Polar residues" evidence="1">
    <location>
        <begin position="88"/>
        <end position="98"/>
    </location>
</feature>
<name>A0A8H3FJR1_9LECA</name>
<accession>A0A8H3FJR1</accession>
<dbReference type="Proteomes" id="UP000664521">
    <property type="component" value="Unassembled WGS sequence"/>
</dbReference>
<feature type="compositionally biased region" description="Low complexity" evidence="1">
    <location>
        <begin position="217"/>
        <end position="229"/>
    </location>
</feature>
<gene>
    <name evidence="2" type="ORF">HETSPECPRED_005665</name>
</gene>
<keyword evidence="3" id="KW-1185">Reference proteome</keyword>
<dbReference type="AlphaFoldDB" id="A0A8H3FJR1"/>
<feature type="region of interest" description="Disordered" evidence="1">
    <location>
        <begin position="1"/>
        <end position="250"/>
    </location>
</feature>
<organism evidence="2 3">
    <name type="scientific">Heterodermia speciosa</name>
    <dbReference type="NCBI Taxonomy" id="116794"/>
    <lineage>
        <taxon>Eukaryota</taxon>
        <taxon>Fungi</taxon>
        <taxon>Dikarya</taxon>
        <taxon>Ascomycota</taxon>
        <taxon>Pezizomycotina</taxon>
        <taxon>Lecanoromycetes</taxon>
        <taxon>OSLEUM clade</taxon>
        <taxon>Lecanoromycetidae</taxon>
        <taxon>Caliciales</taxon>
        <taxon>Physciaceae</taxon>
        <taxon>Heterodermia</taxon>
    </lineage>
</organism>
<evidence type="ECO:0000313" key="2">
    <source>
        <dbReference type="EMBL" id="CAF9924704.1"/>
    </source>
</evidence>
<dbReference type="EMBL" id="CAJPDS010000036">
    <property type="protein sequence ID" value="CAF9924704.1"/>
    <property type="molecule type" value="Genomic_DNA"/>
</dbReference>